<feature type="transmembrane region" description="Helical" evidence="7">
    <location>
        <begin position="177"/>
        <end position="198"/>
    </location>
</feature>
<dbReference type="AlphaFoldDB" id="A0A2K0UFK3"/>
<dbReference type="GO" id="GO:0016020">
    <property type="term" value="C:membrane"/>
    <property type="evidence" value="ECO:0007669"/>
    <property type="project" value="UniProtKB-SubCell"/>
</dbReference>
<evidence type="ECO:0000256" key="2">
    <source>
        <dbReference type="ARBA" id="ARBA00010992"/>
    </source>
</evidence>
<dbReference type="PANTHER" id="PTHR48022:SF35">
    <property type="entry name" value="MAJOR FACILITATOR SUPERFAMILY (MFS) PROFILE DOMAIN-CONTAINING PROTEIN"/>
    <property type="match status" value="1"/>
</dbReference>
<dbReference type="EMBL" id="MTYI01000044">
    <property type="protein sequence ID" value="PNP56560.1"/>
    <property type="molecule type" value="Genomic_DNA"/>
</dbReference>
<evidence type="ECO:0000256" key="7">
    <source>
        <dbReference type="SAM" id="Phobius"/>
    </source>
</evidence>
<sequence length="524" mass="57782">MQESRDAGFILFMAAFSGLLIGFNLGSMTGILDVMMFSSEPNVPFQRELMASILPFGSILGALISWLAVDEWGVRSPLRWATLVWVFGTGLMSMAGRMTLVGVGRSIAGVGGRILSAIVPAYMVEIAPKDRRASFMGLLYVFIGLGILMISGTQFMASRLIGETVPKSDDPDAVVSVLRISFILQLFPGLVFMMFTLMMPQSPYTLASNGQWREAHALMAALEKRVATDPKLLAHYEQMRAEMQAQSRGGQPTLRMLLSPSERGKLILGLFTQLWNQLCGIHVLLYHTSYVIASAGVSWFPLAVVFVYLFNVLTTAMSGSRVADVLGRRLTLIIGSLVQYAELNLGYFEDPFFDNLDYVIRKPGVSSAVVVFASIFVVTYAATWGPTSWTYSTEIFPTHLRSRGVALCTASFWVGNLIMTLTVPSMLIKFDAKIYYVFALKSFVAFMYGLVAFRETQGGPLEEMDDLFNSEYFAWQFQPRGVKFEHLVSRFEIHPAVLGNAAGPEPDIELEAMDGNAMTDGAAV</sequence>
<dbReference type="PANTHER" id="PTHR48022">
    <property type="entry name" value="PLASTIDIC GLUCOSE TRANSPORTER 4"/>
    <property type="match status" value="1"/>
</dbReference>
<dbReference type="PRINTS" id="PR00171">
    <property type="entry name" value="SUGRTRNSPORT"/>
</dbReference>
<keyword evidence="6 7" id="KW-0472">Membrane</keyword>
<dbReference type="PROSITE" id="PS00216">
    <property type="entry name" value="SUGAR_TRANSPORT_1"/>
    <property type="match status" value="1"/>
</dbReference>
<keyword evidence="4 7" id="KW-0812">Transmembrane</keyword>
<feature type="transmembrane region" description="Helical" evidence="7">
    <location>
        <begin position="363"/>
        <end position="383"/>
    </location>
</feature>
<dbReference type="InterPro" id="IPR050360">
    <property type="entry name" value="MFS_Sugar_Transporters"/>
</dbReference>
<dbReference type="InterPro" id="IPR036259">
    <property type="entry name" value="MFS_trans_sf"/>
</dbReference>
<keyword evidence="3" id="KW-0813">Transport</keyword>
<feature type="transmembrane region" description="Helical" evidence="7">
    <location>
        <begin position="106"/>
        <end position="124"/>
    </location>
</feature>
<feature type="domain" description="Major facilitator superfamily (MFS) profile" evidence="8">
    <location>
        <begin position="10"/>
        <end position="457"/>
    </location>
</feature>
<dbReference type="Proteomes" id="UP000236290">
    <property type="component" value="Unassembled WGS sequence"/>
</dbReference>
<comment type="similarity">
    <text evidence="2">Belongs to the major facilitator superfamily. Sugar transporter (TC 2.A.1.1) family.</text>
</comment>
<dbReference type="InterPro" id="IPR003663">
    <property type="entry name" value="Sugar/inositol_transpt"/>
</dbReference>
<protein>
    <recommendedName>
        <fullName evidence="8">Major facilitator superfamily (MFS) profile domain-containing protein</fullName>
    </recommendedName>
</protein>
<evidence type="ECO:0000256" key="3">
    <source>
        <dbReference type="ARBA" id="ARBA00022448"/>
    </source>
</evidence>
<feature type="transmembrane region" description="Helical" evidence="7">
    <location>
        <begin position="404"/>
        <end position="428"/>
    </location>
</feature>
<comment type="caution">
    <text evidence="9">The sequence shown here is derived from an EMBL/GenBank/DDBJ whole genome shotgun (WGS) entry which is preliminary data.</text>
</comment>
<organism evidence="9 10">
    <name type="scientific">Trichoderma harzianum</name>
    <name type="common">Hypocrea lixii</name>
    <dbReference type="NCBI Taxonomy" id="5544"/>
    <lineage>
        <taxon>Eukaryota</taxon>
        <taxon>Fungi</taxon>
        <taxon>Dikarya</taxon>
        <taxon>Ascomycota</taxon>
        <taxon>Pezizomycotina</taxon>
        <taxon>Sordariomycetes</taxon>
        <taxon>Hypocreomycetidae</taxon>
        <taxon>Hypocreales</taxon>
        <taxon>Hypocreaceae</taxon>
        <taxon>Trichoderma</taxon>
    </lineage>
</organism>
<dbReference type="OrthoDB" id="6612291at2759"/>
<proteinExistence type="inferred from homology"/>
<accession>A0A2K0UFK3</accession>
<feature type="transmembrane region" description="Helical" evidence="7">
    <location>
        <begin position="7"/>
        <end position="29"/>
    </location>
</feature>
<evidence type="ECO:0000313" key="10">
    <source>
        <dbReference type="Proteomes" id="UP000236290"/>
    </source>
</evidence>
<dbReference type="InterPro" id="IPR005829">
    <property type="entry name" value="Sugar_transporter_CS"/>
</dbReference>
<evidence type="ECO:0000256" key="4">
    <source>
        <dbReference type="ARBA" id="ARBA00022692"/>
    </source>
</evidence>
<dbReference type="GO" id="GO:0005351">
    <property type="term" value="F:carbohydrate:proton symporter activity"/>
    <property type="evidence" value="ECO:0007669"/>
    <property type="project" value="TreeGrafter"/>
</dbReference>
<dbReference type="InterPro" id="IPR020846">
    <property type="entry name" value="MFS_dom"/>
</dbReference>
<feature type="transmembrane region" description="Helical" evidence="7">
    <location>
        <begin position="434"/>
        <end position="453"/>
    </location>
</feature>
<feature type="transmembrane region" description="Helical" evidence="7">
    <location>
        <begin position="136"/>
        <end position="157"/>
    </location>
</feature>
<dbReference type="InterPro" id="IPR005828">
    <property type="entry name" value="MFS_sugar_transport-like"/>
</dbReference>
<dbReference type="SUPFAM" id="SSF103473">
    <property type="entry name" value="MFS general substrate transporter"/>
    <property type="match status" value="1"/>
</dbReference>
<gene>
    <name evidence="9" type="ORF">THARTR1_03256</name>
</gene>
<name>A0A2K0UFK3_TRIHA</name>
<evidence type="ECO:0000256" key="1">
    <source>
        <dbReference type="ARBA" id="ARBA00004141"/>
    </source>
</evidence>
<evidence type="ECO:0000313" key="9">
    <source>
        <dbReference type="EMBL" id="PNP56560.1"/>
    </source>
</evidence>
<evidence type="ECO:0000256" key="5">
    <source>
        <dbReference type="ARBA" id="ARBA00022989"/>
    </source>
</evidence>
<keyword evidence="5 7" id="KW-1133">Transmembrane helix</keyword>
<evidence type="ECO:0000259" key="8">
    <source>
        <dbReference type="PROSITE" id="PS50850"/>
    </source>
</evidence>
<dbReference type="Pfam" id="PF00083">
    <property type="entry name" value="Sugar_tr"/>
    <property type="match status" value="1"/>
</dbReference>
<evidence type="ECO:0000256" key="6">
    <source>
        <dbReference type="ARBA" id="ARBA00023136"/>
    </source>
</evidence>
<feature type="transmembrane region" description="Helical" evidence="7">
    <location>
        <begin position="80"/>
        <end position="100"/>
    </location>
</feature>
<feature type="transmembrane region" description="Helical" evidence="7">
    <location>
        <begin position="291"/>
        <end position="313"/>
    </location>
</feature>
<feature type="transmembrane region" description="Helical" evidence="7">
    <location>
        <begin position="266"/>
        <end position="285"/>
    </location>
</feature>
<dbReference type="PROSITE" id="PS50850">
    <property type="entry name" value="MFS"/>
    <property type="match status" value="1"/>
</dbReference>
<comment type="subcellular location">
    <subcellularLocation>
        <location evidence="1">Membrane</location>
        <topology evidence="1">Multi-pass membrane protein</topology>
    </subcellularLocation>
</comment>
<dbReference type="Gene3D" id="1.20.1250.20">
    <property type="entry name" value="MFS general substrate transporter like domains"/>
    <property type="match status" value="1"/>
</dbReference>
<reference evidence="9 10" key="1">
    <citation type="submission" date="2017-02" db="EMBL/GenBank/DDBJ databases">
        <title>Genomes of Trichoderma spp. with biocontrol activity.</title>
        <authorList>
            <person name="Gardiner D."/>
            <person name="Kazan K."/>
            <person name="Vos C."/>
            <person name="Harvey P."/>
        </authorList>
    </citation>
    <scope>NUCLEOTIDE SEQUENCE [LARGE SCALE GENOMIC DNA]</scope>
    <source>
        <strain evidence="9 10">Tr1</strain>
    </source>
</reference>
<feature type="transmembrane region" description="Helical" evidence="7">
    <location>
        <begin position="49"/>
        <end position="68"/>
    </location>
</feature>